<protein>
    <submittedName>
        <fullName evidence="10">NADH/ubiquinone/plastoquinone (Complex I)</fullName>
    </submittedName>
</protein>
<keyword evidence="6 8" id="KW-0472">Membrane</keyword>
<dbReference type="PANTHER" id="PTHR42682:SF4">
    <property type="entry name" value="NADH-UBIQUINONE_PLASTOQUINONE"/>
    <property type="match status" value="1"/>
</dbReference>
<evidence type="ECO:0000256" key="6">
    <source>
        <dbReference type="ARBA" id="ARBA00023136"/>
    </source>
</evidence>
<dbReference type="InterPro" id="IPR052175">
    <property type="entry name" value="ComplexI-like_HydComp"/>
</dbReference>
<name>A0A328CDZ0_9DELT</name>
<comment type="subcellular location">
    <subcellularLocation>
        <location evidence="1">Cell membrane</location>
        <topology evidence="1">Multi-pass membrane protein</topology>
    </subcellularLocation>
    <subcellularLocation>
        <location evidence="7">Membrane</location>
        <topology evidence="7">Multi-pass membrane protein</topology>
    </subcellularLocation>
</comment>
<dbReference type="AlphaFoldDB" id="A0A328CDZ0"/>
<feature type="transmembrane region" description="Helical" evidence="8">
    <location>
        <begin position="574"/>
        <end position="591"/>
    </location>
</feature>
<dbReference type="InterPro" id="IPR001750">
    <property type="entry name" value="ND/Mrp_TM"/>
</dbReference>
<dbReference type="GO" id="GO:0016491">
    <property type="term" value="F:oxidoreductase activity"/>
    <property type="evidence" value="ECO:0007669"/>
    <property type="project" value="UniProtKB-KW"/>
</dbReference>
<evidence type="ECO:0000256" key="1">
    <source>
        <dbReference type="ARBA" id="ARBA00004651"/>
    </source>
</evidence>
<dbReference type="PRINTS" id="PR01434">
    <property type="entry name" value="NADHDHGNASE5"/>
</dbReference>
<dbReference type="PANTHER" id="PTHR42682">
    <property type="entry name" value="HYDROGENASE-4 COMPONENT F"/>
    <property type="match status" value="1"/>
</dbReference>
<feature type="transmembrane region" description="Helical" evidence="8">
    <location>
        <begin position="32"/>
        <end position="49"/>
    </location>
</feature>
<feature type="transmembrane region" description="Helical" evidence="8">
    <location>
        <begin position="474"/>
        <end position="492"/>
    </location>
</feature>
<organism evidence="10 11">
    <name type="scientific">Lujinxingia litoralis</name>
    <dbReference type="NCBI Taxonomy" id="2211119"/>
    <lineage>
        <taxon>Bacteria</taxon>
        <taxon>Deltaproteobacteria</taxon>
        <taxon>Bradymonadales</taxon>
        <taxon>Lujinxingiaceae</taxon>
        <taxon>Lujinxingia</taxon>
    </lineage>
</organism>
<feature type="domain" description="NADH:quinone oxidoreductase/Mrp antiporter transmembrane" evidence="9">
    <location>
        <begin position="119"/>
        <end position="382"/>
    </location>
</feature>
<accession>A0A328CDZ0</accession>
<keyword evidence="2" id="KW-1003">Cell membrane</keyword>
<feature type="transmembrane region" description="Helical" evidence="8">
    <location>
        <begin position="260"/>
        <end position="282"/>
    </location>
</feature>
<dbReference type="RefSeq" id="WP_111728461.1">
    <property type="nucleotide sequence ID" value="NZ_QHKO01000001.1"/>
</dbReference>
<feature type="transmembrane region" description="Helical" evidence="8">
    <location>
        <begin position="402"/>
        <end position="422"/>
    </location>
</feature>
<feature type="transmembrane region" description="Helical" evidence="8">
    <location>
        <begin position="352"/>
        <end position="372"/>
    </location>
</feature>
<sequence>MNEVQTWGLVAALAWPLVGAIWALVGHAGRSMRLGLVWVLPALLCAILMPEANERLAWLMLDARFGLDSTTRVFLALSAVVWGCATTYAGYTMPASLTLRRFAVCMMASMAGNFLLIGALDMLSFMAGFALMSYAGYGLIAHFMTVSAWRAGRVYMALTVGAELALWAGAVLAWSLANSWELEVVRQALVADTVAARVACGLIFAAFGVKAGLVPLHIWLPLAHPAAPTAASAVLSAAMIKAGVLGWLRFLPLGLVELPSIGLAAVVLGAAGTFGAVAVGLVQRKVKTILAYSSVSQMGYVALMVGLAARWPQVFPQVRLAILIFVVHHGLAKGALFLSVDATKRYLPKTRTGARVALAILVLLPAIAISGGPLTSGALAKYALKTVAHHEHVGLPEVLLDVWLVAGALATGALMARFLVVLARKLPETSLKPAPVPALIAWALLASGSIWAIGLAPLGVPSKWRGGFVEISSVWSALWPLVLVAALAWVLWARPVEVLRRAIGRVAPGDLLELLVWSAERMLRRAARWGALGRRHLERGLLSLRDRFDALALRAKSLPRSQRQTLSRWSSGEWLTLVVALVLALAIWRSVSI</sequence>
<feature type="transmembrane region" description="Helical" evidence="8">
    <location>
        <begin position="69"/>
        <end position="90"/>
    </location>
</feature>
<comment type="caution">
    <text evidence="10">The sequence shown here is derived from an EMBL/GenBank/DDBJ whole genome shotgun (WGS) entry which is preliminary data.</text>
</comment>
<feature type="transmembrane region" description="Helical" evidence="8">
    <location>
        <begin position="434"/>
        <end position="454"/>
    </location>
</feature>
<feature type="transmembrane region" description="Helical" evidence="8">
    <location>
        <begin position="6"/>
        <end position="25"/>
    </location>
</feature>
<feature type="transmembrane region" description="Helical" evidence="8">
    <location>
        <begin position="320"/>
        <end position="340"/>
    </location>
</feature>
<evidence type="ECO:0000313" key="11">
    <source>
        <dbReference type="Proteomes" id="UP000249169"/>
    </source>
</evidence>
<dbReference type="OrthoDB" id="9768329at2"/>
<gene>
    <name evidence="10" type="ORF">DL240_03500</name>
</gene>
<evidence type="ECO:0000256" key="5">
    <source>
        <dbReference type="ARBA" id="ARBA00023002"/>
    </source>
</evidence>
<feature type="transmembrane region" description="Helical" evidence="8">
    <location>
        <begin position="194"/>
        <end position="214"/>
    </location>
</feature>
<evidence type="ECO:0000256" key="2">
    <source>
        <dbReference type="ARBA" id="ARBA00022475"/>
    </source>
</evidence>
<evidence type="ECO:0000256" key="8">
    <source>
        <dbReference type="SAM" id="Phobius"/>
    </source>
</evidence>
<keyword evidence="3 7" id="KW-0812">Transmembrane</keyword>
<feature type="transmembrane region" description="Helical" evidence="8">
    <location>
        <begin position="289"/>
        <end position="308"/>
    </location>
</feature>
<feature type="transmembrane region" description="Helical" evidence="8">
    <location>
        <begin position="154"/>
        <end position="174"/>
    </location>
</feature>
<keyword evidence="4 8" id="KW-1133">Transmembrane helix</keyword>
<keyword evidence="10" id="KW-0830">Ubiquinone</keyword>
<evidence type="ECO:0000256" key="3">
    <source>
        <dbReference type="ARBA" id="ARBA00022692"/>
    </source>
</evidence>
<keyword evidence="11" id="KW-1185">Reference proteome</keyword>
<evidence type="ECO:0000256" key="4">
    <source>
        <dbReference type="ARBA" id="ARBA00022989"/>
    </source>
</evidence>
<reference evidence="10 11" key="1">
    <citation type="submission" date="2018-05" db="EMBL/GenBank/DDBJ databases">
        <title>Lujinxingia marina gen. nov. sp. nov., a new facultative anaerobic member of the class Deltaproteobacteria, and proposal of Lujinxingaceae fam. nov.</title>
        <authorList>
            <person name="Li C.-M."/>
        </authorList>
    </citation>
    <scope>NUCLEOTIDE SEQUENCE [LARGE SCALE GENOMIC DNA]</scope>
    <source>
        <strain evidence="10 11">B210</strain>
    </source>
</reference>
<dbReference type="EMBL" id="QHKO01000001">
    <property type="protein sequence ID" value="RAL25289.1"/>
    <property type="molecule type" value="Genomic_DNA"/>
</dbReference>
<proteinExistence type="predicted"/>
<keyword evidence="5" id="KW-0560">Oxidoreductase</keyword>
<evidence type="ECO:0000256" key="7">
    <source>
        <dbReference type="RuleBase" id="RU000320"/>
    </source>
</evidence>
<dbReference type="Proteomes" id="UP000249169">
    <property type="component" value="Unassembled WGS sequence"/>
</dbReference>
<evidence type="ECO:0000313" key="10">
    <source>
        <dbReference type="EMBL" id="RAL25289.1"/>
    </source>
</evidence>
<dbReference type="Pfam" id="PF00361">
    <property type="entry name" value="Proton_antipo_M"/>
    <property type="match status" value="1"/>
</dbReference>
<dbReference type="GO" id="GO:0005886">
    <property type="term" value="C:plasma membrane"/>
    <property type="evidence" value="ECO:0007669"/>
    <property type="project" value="UniProtKB-SubCell"/>
</dbReference>
<evidence type="ECO:0000259" key="9">
    <source>
        <dbReference type="Pfam" id="PF00361"/>
    </source>
</evidence>